<dbReference type="EMBL" id="AK165486">
    <property type="protein sequence ID" value="BAE38215.1"/>
    <property type="molecule type" value="mRNA"/>
</dbReference>
<evidence type="ECO:0000313" key="1">
    <source>
        <dbReference type="EMBL" id="BAE38215.1"/>
    </source>
</evidence>
<dbReference type="AlphaFoldDB" id="Q3TN74"/>
<accession>Q3TN74</accession>
<dbReference type="MGI" id="MGI:1926031">
    <property type="gene designation" value="Zc3hav1"/>
</dbReference>
<dbReference type="AGR" id="MGI:1926031"/>
<reference evidence="1" key="1">
    <citation type="journal article" date="1999" name="Methods Enzymol.">
        <title>High-efficiency full-length cDNA cloning.</title>
        <authorList>
            <person name="Carninci P."/>
            <person name="Hayashizaki Y."/>
        </authorList>
    </citation>
    <scope>NUCLEOTIDE SEQUENCE</scope>
    <source>
        <strain evidence="1">C57BL/6J</strain>
        <tissue evidence="1">Kidney</tissue>
    </source>
</reference>
<reference evidence="1" key="5">
    <citation type="journal article" date="2002" name="Nature">
        <title>Analysis of the mouse transcriptome based on functional annotation of 60,770 full-length cDNAs.</title>
        <authorList>
            <consortium name="The FANTOM Consortium and the RIKEN Genome Exploration Research Group Phase I and II Team"/>
        </authorList>
    </citation>
    <scope>NUCLEOTIDE SEQUENCE</scope>
    <source>
        <strain evidence="1">C57BL/6J</strain>
        <tissue evidence="1">Kidney</tissue>
    </source>
</reference>
<reference evidence="1" key="8">
    <citation type="journal article" date="2005" name="Science">
        <title>Antisense Transcription in the Mammalian Transcriptome.</title>
        <authorList>
            <consortium name="RIKEN Genome Exploration Research Group and Genome Science Group (Genome Network Project Core Group) and the FANTOM Consortium"/>
        </authorList>
    </citation>
    <scope>NUCLEOTIDE SEQUENCE</scope>
    <source>
        <strain evidence="1">C57BL/6J</strain>
        <tissue evidence="1">Kidney</tissue>
    </source>
</reference>
<gene>
    <name evidence="2" type="primary">Zc3hav1</name>
</gene>
<name>Q3TN74_MOUSE</name>
<reference evidence="1" key="2">
    <citation type="journal article" date="2000" name="Genome Res.">
        <title>Normalization and subtraction of cap-trapper-selected cDNAs to prepare full-length cDNA libraries for rapid discovery of new genes.</title>
        <authorList>
            <person name="Carninci P."/>
            <person name="Shibata Y."/>
            <person name="Hayatsu N."/>
            <person name="Sugahara Y."/>
            <person name="Shibata K."/>
            <person name="Itoh M."/>
            <person name="Konno H."/>
            <person name="Okazaki Y."/>
            <person name="Muramatsu M."/>
            <person name="Hayashizaki Y."/>
        </authorList>
    </citation>
    <scope>NUCLEOTIDE SEQUENCE</scope>
    <source>
        <strain evidence="1">C57BL/6J</strain>
        <tissue evidence="1">Kidney</tissue>
    </source>
</reference>
<organism evidence="1">
    <name type="scientific">Mus musculus</name>
    <name type="common">Mouse</name>
    <dbReference type="NCBI Taxonomy" id="10090"/>
    <lineage>
        <taxon>Eukaryota</taxon>
        <taxon>Metazoa</taxon>
        <taxon>Chordata</taxon>
        <taxon>Craniata</taxon>
        <taxon>Vertebrata</taxon>
        <taxon>Euteleostomi</taxon>
        <taxon>Mammalia</taxon>
        <taxon>Eutheria</taxon>
        <taxon>Euarchontoglires</taxon>
        <taxon>Glires</taxon>
        <taxon>Rodentia</taxon>
        <taxon>Myomorpha</taxon>
        <taxon>Muroidea</taxon>
        <taxon>Muridae</taxon>
        <taxon>Murinae</taxon>
        <taxon>Mus</taxon>
        <taxon>Mus</taxon>
    </lineage>
</organism>
<protein>
    <submittedName>
        <fullName evidence="1">Uncharacterized protein</fullName>
    </submittedName>
</protein>
<proteinExistence type="evidence at transcript level"/>
<reference evidence="1" key="3">
    <citation type="journal article" date="2000" name="Genome Res.">
        <title>RIKEN integrated sequence analysis (RISA) system--384-format sequencing pipeline with 384 multicapillary sequencer.</title>
        <authorList>
            <person name="Shibata K."/>
            <person name="Itoh M."/>
            <person name="Aizawa K."/>
            <person name="Nagaoka S."/>
            <person name="Sasaki N."/>
            <person name="Carninci P."/>
            <person name="Konno H."/>
            <person name="Akiyama J."/>
            <person name="Nishi K."/>
            <person name="Kitsunai T."/>
            <person name="Tashiro H."/>
            <person name="Itoh M."/>
            <person name="Sumi N."/>
            <person name="Ishii Y."/>
            <person name="Nakamura S."/>
            <person name="Hazama M."/>
            <person name="Nishine T."/>
            <person name="Harada A."/>
            <person name="Yamamoto R."/>
            <person name="Matsumoto H."/>
            <person name="Sakaguchi S."/>
            <person name="Ikegami T."/>
            <person name="Kashiwagi K."/>
            <person name="Fujiwake S."/>
            <person name="Inoue K."/>
            <person name="Togawa Y."/>
            <person name="Izawa M."/>
            <person name="Ohara E."/>
            <person name="Watahiki M."/>
            <person name="Yoneda Y."/>
            <person name="Ishikawa T."/>
            <person name="Ozawa K."/>
            <person name="Tanaka T."/>
            <person name="Matsuura S."/>
            <person name="Kawai J."/>
            <person name="Okazaki Y."/>
            <person name="Muramatsu M."/>
            <person name="Inoue Y."/>
            <person name="Kira A."/>
            <person name="Hayashizaki Y."/>
        </authorList>
    </citation>
    <scope>NUCLEOTIDE SEQUENCE</scope>
    <source>
        <strain evidence="1">C57BL/6J</strain>
        <tissue evidence="1">Kidney</tissue>
    </source>
</reference>
<reference evidence="1" key="6">
    <citation type="submission" date="2004-04" db="EMBL/GenBank/DDBJ databases">
        <authorList>
            <person name="Arakawa T."/>
            <person name="Carninci P."/>
            <person name="Fukuda S."/>
            <person name="Hashizume W."/>
            <person name="Hayashida K."/>
            <person name="Hori F."/>
            <person name="Iida J."/>
            <person name="Imamura K."/>
            <person name="Imotani K."/>
            <person name="Itoh M."/>
            <person name="Kanagawa S."/>
            <person name="Kawai J."/>
            <person name="Kojima M."/>
            <person name="Konno H."/>
            <person name="Murata M."/>
            <person name="Nakamura M."/>
            <person name="Ninomiya N."/>
            <person name="Nishiyori H."/>
            <person name="Nomura K."/>
            <person name="Ohno M."/>
            <person name="Sakazume N."/>
            <person name="Sano H."/>
            <person name="Sasaki D."/>
            <person name="Shibata K."/>
            <person name="Shiraki T."/>
            <person name="Tagami M."/>
            <person name="Tagami Y."/>
            <person name="Waki K."/>
            <person name="Watahiki A."/>
            <person name="Muramatsu M."/>
            <person name="Hayashizaki Y."/>
        </authorList>
    </citation>
    <scope>NUCLEOTIDE SEQUENCE</scope>
    <source>
        <strain evidence="1">C57BL/6J</strain>
        <tissue evidence="1">Kidney</tissue>
    </source>
</reference>
<sequence>MRMVSLRCPWHHLVELHLWTPVAFRENKLSYLVRTAPLS</sequence>
<evidence type="ECO:0000313" key="2">
    <source>
        <dbReference type="MGI" id="MGI:1926031"/>
    </source>
</evidence>
<reference evidence="1" key="4">
    <citation type="journal article" date="2001" name="Nature">
        <title>Functional annotation of a full-length mouse cDNA collection.</title>
        <authorList>
            <consortium name="The RIKEN Genome Exploration Research Group Phase II Team and the FANTOM Consortium"/>
        </authorList>
    </citation>
    <scope>NUCLEOTIDE SEQUENCE</scope>
    <source>
        <strain evidence="1">C57BL/6J</strain>
        <tissue evidence="1">Kidney</tissue>
    </source>
</reference>
<reference evidence="1" key="7">
    <citation type="journal article" date="2005" name="Science">
        <title>The Transcriptional Landscape of the Mammalian Genome.</title>
        <authorList>
            <consortium name="The FANTOM Consortium"/>
            <consortium name="Riken Genome Exploration Research Group and Genome Science Group (Genome Network Project Core Group)"/>
        </authorList>
    </citation>
    <scope>NUCLEOTIDE SEQUENCE</scope>
    <source>
        <strain evidence="1">C57BL/6J</strain>
        <tissue evidence="1">Kidney</tissue>
    </source>
</reference>